<dbReference type="PANTHER" id="PTHR21366:SF22">
    <property type="entry name" value="VOC DOMAIN-CONTAINING PROTEIN"/>
    <property type="match status" value="1"/>
</dbReference>
<reference evidence="2 4" key="1">
    <citation type="submission" date="2019-04" db="EMBL/GenBank/DDBJ databases">
        <authorList>
            <person name="Li Y."/>
            <person name="Wang J."/>
        </authorList>
    </citation>
    <scope>NUCLEOTIDE SEQUENCE [LARGE SCALE GENOMIC DNA]</scope>
    <source>
        <strain evidence="2 4">DSM 14668</strain>
    </source>
</reference>
<dbReference type="Gene3D" id="3.10.180.10">
    <property type="entry name" value="2,3-Dihydroxybiphenyl 1,2-Dioxygenase, domain 1"/>
    <property type="match status" value="1"/>
</dbReference>
<dbReference type="EMBL" id="SSMQ01000046">
    <property type="protein sequence ID" value="TKD00555.1"/>
    <property type="molecule type" value="Genomic_DNA"/>
</dbReference>
<dbReference type="InterPro" id="IPR037523">
    <property type="entry name" value="VOC_core"/>
</dbReference>
<dbReference type="Proteomes" id="UP000309215">
    <property type="component" value="Unassembled WGS sequence"/>
</dbReference>
<proteinExistence type="predicted"/>
<dbReference type="Pfam" id="PF00903">
    <property type="entry name" value="Glyoxalase"/>
    <property type="match status" value="1"/>
</dbReference>
<dbReference type="PANTHER" id="PTHR21366">
    <property type="entry name" value="GLYOXALASE FAMILY PROTEIN"/>
    <property type="match status" value="1"/>
</dbReference>
<evidence type="ECO:0000313" key="3">
    <source>
        <dbReference type="EMBL" id="TKD01082.1"/>
    </source>
</evidence>
<dbReference type="OrthoDB" id="9798430at2"/>
<protein>
    <submittedName>
        <fullName evidence="2">VOC family protein</fullName>
    </submittedName>
</protein>
<dbReference type="AlphaFoldDB" id="A0A4U1J1W3"/>
<sequence length="128" mass="13652">MKLGYVILYVQDVEAAVVFYERAFGLTRRFVHESNQYAEMETGSTALAFVSESLAGSHGFSFRASRPTELAAAVEIALTTPDVPAAFEVAVAAGAAAVSAPKTKPWGQTVAYVRDLDGFLVELCTPMG</sequence>
<organism evidence="2 4">
    <name type="scientific">Polyangium fumosum</name>
    <dbReference type="NCBI Taxonomy" id="889272"/>
    <lineage>
        <taxon>Bacteria</taxon>
        <taxon>Pseudomonadati</taxon>
        <taxon>Myxococcota</taxon>
        <taxon>Polyangia</taxon>
        <taxon>Polyangiales</taxon>
        <taxon>Polyangiaceae</taxon>
        <taxon>Polyangium</taxon>
    </lineage>
</organism>
<evidence type="ECO:0000259" key="1">
    <source>
        <dbReference type="PROSITE" id="PS51819"/>
    </source>
</evidence>
<dbReference type="PROSITE" id="PS51819">
    <property type="entry name" value="VOC"/>
    <property type="match status" value="1"/>
</dbReference>
<evidence type="ECO:0000313" key="2">
    <source>
        <dbReference type="EMBL" id="TKD00555.1"/>
    </source>
</evidence>
<dbReference type="EMBL" id="SSMQ01000042">
    <property type="protein sequence ID" value="TKD01082.1"/>
    <property type="molecule type" value="Genomic_DNA"/>
</dbReference>
<accession>A0A4U1J1W3</accession>
<keyword evidence="4" id="KW-1185">Reference proteome</keyword>
<dbReference type="SUPFAM" id="SSF54593">
    <property type="entry name" value="Glyoxalase/Bleomycin resistance protein/Dihydroxybiphenyl dioxygenase"/>
    <property type="match status" value="1"/>
</dbReference>
<evidence type="ECO:0000313" key="4">
    <source>
        <dbReference type="Proteomes" id="UP000309215"/>
    </source>
</evidence>
<dbReference type="InterPro" id="IPR004360">
    <property type="entry name" value="Glyas_Fos-R_dOase_dom"/>
</dbReference>
<dbReference type="InterPro" id="IPR029068">
    <property type="entry name" value="Glyas_Bleomycin-R_OHBP_Dase"/>
</dbReference>
<comment type="caution">
    <text evidence="2">The sequence shown here is derived from an EMBL/GenBank/DDBJ whole genome shotgun (WGS) entry which is preliminary data.</text>
</comment>
<dbReference type="RefSeq" id="WP_136933010.1">
    <property type="nucleotide sequence ID" value="NZ_SSMQ01000042.1"/>
</dbReference>
<gene>
    <name evidence="3" type="ORF">E8A74_32515</name>
    <name evidence="2" type="ORF">E8A74_34215</name>
</gene>
<dbReference type="InterPro" id="IPR050383">
    <property type="entry name" value="GlyoxalaseI/FosfomycinResist"/>
</dbReference>
<name>A0A4U1J1W3_9BACT</name>
<feature type="domain" description="VOC" evidence="1">
    <location>
        <begin position="2"/>
        <end position="126"/>
    </location>
</feature>